<dbReference type="SUPFAM" id="SSF53756">
    <property type="entry name" value="UDP-Glycosyltransferase/glycogen phosphorylase"/>
    <property type="match status" value="1"/>
</dbReference>
<dbReference type="CDD" id="cd03801">
    <property type="entry name" value="GT4_PimA-like"/>
    <property type="match status" value="1"/>
</dbReference>
<feature type="domain" description="Glycosyl transferase family 1" evidence="4">
    <location>
        <begin position="231"/>
        <end position="378"/>
    </location>
</feature>
<sequence length="406" mass="43323">MTTASAPRSRTAAGSSVRPSQPTSSTPARTGRVVVATARCVPEIGGVETHVEEVSTRLVRDGWDVEVLTTDRSRALPRREERTVATAVRAGDPPRPAARLRTRRFRAFPASRDWYLSPGLAAALARSRADLVHVQGIHTLVPPLAMLVAWLRRTPYVVTFHTGGSSSALRTRARSLQWRLLAPLLRRAAALVGVSRHEARLFEQAAGLAPGTVRVVRNGGTLPPAPAGVVPDPDLVVSTGRLERFKGHHRAIEALPVLLRTRPGARLLILGSGPYEPELHALAARLGVADRVEVRFVPPVDRDAMAAALAGAGVVVLLSDYEAHPVAVMEALAVGRPAVVLRTSGLAELAEDGWARAVEPDATPDDVAAAVLAQLDDPLQPDPALLPDWESSVAELAEVYAEVLAR</sequence>
<evidence type="ECO:0000256" key="1">
    <source>
        <dbReference type="ARBA" id="ARBA00022676"/>
    </source>
</evidence>
<evidence type="ECO:0000256" key="3">
    <source>
        <dbReference type="SAM" id="MobiDB-lite"/>
    </source>
</evidence>
<feature type="region of interest" description="Disordered" evidence="3">
    <location>
        <begin position="1"/>
        <end position="31"/>
    </location>
</feature>
<dbReference type="Proteomes" id="UP000544110">
    <property type="component" value="Unassembled WGS sequence"/>
</dbReference>
<name>A0A7Y9ULI3_9ACTN</name>
<protein>
    <submittedName>
        <fullName evidence="6">Glycosyltransferase involved in cell wall biosynthesis</fullName>
    </submittedName>
</protein>
<dbReference type="Gene3D" id="3.40.50.2000">
    <property type="entry name" value="Glycogen Phosphorylase B"/>
    <property type="match status" value="2"/>
</dbReference>
<comment type="caution">
    <text evidence="6">The sequence shown here is derived from an EMBL/GenBank/DDBJ whole genome shotgun (WGS) entry which is preliminary data.</text>
</comment>
<keyword evidence="1" id="KW-0328">Glycosyltransferase</keyword>
<evidence type="ECO:0000313" key="6">
    <source>
        <dbReference type="EMBL" id="NYG54371.1"/>
    </source>
</evidence>
<dbReference type="EMBL" id="JACCAC010000001">
    <property type="protein sequence ID" value="NYG54371.1"/>
    <property type="molecule type" value="Genomic_DNA"/>
</dbReference>
<feature type="compositionally biased region" description="Polar residues" evidence="3">
    <location>
        <begin position="17"/>
        <end position="28"/>
    </location>
</feature>
<feature type="compositionally biased region" description="Low complexity" evidence="3">
    <location>
        <begin position="1"/>
        <end position="16"/>
    </location>
</feature>
<dbReference type="GO" id="GO:0016757">
    <property type="term" value="F:glycosyltransferase activity"/>
    <property type="evidence" value="ECO:0007669"/>
    <property type="project" value="UniProtKB-KW"/>
</dbReference>
<organism evidence="6 7">
    <name type="scientific">Nocardioides perillae</name>
    <dbReference type="NCBI Taxonomy" id="1119534"/>
    <lineage>
        <taxon>Bacteria</taxon>
        <taxon>Bacillati</taxon>
        <taxon>Actinomycetota</taxon>
        <taxon>Actinomycetes</taxon>
        <taxon>Propionibacteriales</taxon>
        <taxon>Nocardioidaceae</taxon>
        <taxon>Nocardioides</taxon>
    </lineage>
</organism>
<dbReference type="Pfam" id="PF13439">
    <property type="entry name" value="Glyco_transf_4"/>
    <property type="match status" value="1"/>
</dbReference>
<evidence type="ECO:0000259" key="5">
    <source>
        <dbReference type="Pfam" id="PF13439"/>
    </source>
</evidence>
<dbReference type="InterPro" id="IPR028098">
    <property type="entry name" value="Glyco_trans_4-like_N"/>
</dbReference>
<dbReference type="Pfam" id="PF00534">
    <property type="entry name" value="Glycos_transf_1"/>
    <property type="match status" value="1"/>
</dbReference>
<evidence type="ECO:0000256" key="2">
    <source>
        <dbReference type="ARBA" id="ARBA00022679"/>
    </source>
</evidence>
<evidence type="ECO:0000259" key="4">
    <source>
        <dbReference type="Pfam" id="PF00534"/>
    </source>
</evidence>
<dbReference type="PANTHER" id="PTHR45947:SF3">
    <property type="entry name" value="SULFOQUINOVOSYL TRANSFERASE SQD2"/>
    <property type="match status" value="1"/>
</dbReference>
<keyword evidence="2 6" id="KW-0808">Transferase</keyword>
<feature type="domain" description="Glycosyltransferase subfamily 4-like N-terminal" evidence="5">
    <location>
        <begin position="44"/>
        <end position="219"/>
    </location>
</feature>
<evidence type="ECO:0000313" key="7">
    <source>
        <dbReference type="Proteomes" id="UP000544110"/>
    </source>
</evidence>
<dbReference type="RefSeq" id="WP_179517006.1">
    <property type="nucleotide sequence ID" value="NZ_JACCAC010000001.1"/>
</dbReference>
<reference evidence="6 7" key="1">
    <citation type="submission" date="2020-07" db="EMBL/GenBank/DDBJ databases">
        <title>Sequencing the genomes of 1000 actinobacteria strains.</title>
        <authorList>
            <person name="Klenk H.-P."/>
        </authorList>
    </citation>
    <scope>NUCLEOTIDE SEQUENCE [LARGE SCALE GENOMIC DNA]</scope>
    <source>
        <strain evidence="6 7">DSM 24552</strain>
    </source>
</reference>
<dbReference type="AlphaFoldDB" id="A0A7Y9ULI3"/>
<dbReference type="InterPro" id="IPR050194">
    <property type="entry name" value="Glycosyltransferase_grp1"/>
</dbReference>
<gene>
    <name evidence="6" type="ORF">BJ989_000675</name>
</gene>
<keyword evidence="7" id="KW-1185">Reference proteome</keyword>
<dbReference type="GO" id="GO:1901137">
    <property type="term" value="P:carbohydrate derivative biosynthetic process"/>
    <property type="evidence" value="ECO:0007669"/>
    <property type="project" value="UniProtKB-ARBA"/>
</dbReference>
<dbReference type="InterPro" id="IPR001296">
    <property type="entry name" value="Glyco_trans_1"/>
</dbReference>
<accession>A0A7Y9ULI3</accession>
<dbReference type="PANTHER" id="PTHR45947">
    <property type="entry name" value="SULFOQUINOVOSYL TRANSFERASE SQD2"/>
    <property type="match status" value="1"/>
</dbReference>
<proteinExistence type="predicted"/>